<reference evidence="1" key="1">
    <citation type="submission" date="2006-10" db="EMBL/GenBank/DDBJ databases">
        <authorList>
            <person name="Amadeo P."/>
            <person name="Zhao Q."/>
            <person name="Wortman J."/>
            <person name="Fraser-Liggett C."/>
            <person name="Carlton J."/>
        </authorList>
    </citation>
    <scope>NUCLEOTIDE SEQUENCE</scope>
    <source>
        <strain evidence="1">G3</strain>
    </source>
</reference>
<evidence type="ECO:0000313" key="2">
    <source>
        <dbReference type="Proteomes" id="UP000001542"/>
    </source>
</evidence>
<proteinExistence type="predicted"/>
<dbReference type="KEGG" id="tva:75651482"/>
<dbReference type="SMR" id="A2EUH3"/>
<organism evidence="1 2">
    <name type="scientific">Trichomonas vaginalis (strain ATCC PRA-98 / G3)</name>
    <dbReference type="NCBI Taxonomy" id="412133"/>
    <lineage>
        <taxon>Eukaryota</taxon>
        <taxon>Metamonada</taxon>
        <taxon>Parabasalia</taxon>
        <taxon>Trichomonadida</taxon>
        <taxon>Trichomonadidae</taxon>
        <taxon>Trichomonas</taxon>
    </lineage>
</organism>
<dbReference type="InParanoid" id="A2EUH3"/>
<protein>
    <submittedName>
        <fullName evidence="1">Uncharacterized protein</fullName>
    </submittedName>
</protein>
<sequence length="151" mass="18190">MKRRKVKNGEYNPIDRTGKTPLQWALISKRISIIRVFLDFLLDYESEIDSLLNEILDFAYINDNAFAAILKDFFVSEYNYLDVESFEEEDFMLYLSVSSWNWMLISSLICCEYWRMWKNFKPITQVERVIFTKFCQIILQLMDVTLMKIFL</sequence>
<accession>A2EUH3</accession>
<evidence type="ECO:0000313" key="1">
    <source>
        <dbReference type="EMBL" id="EAY03675.1"/>
    </source>
</evidence>
<dbReference type="Proteomes" id="UP000001542">
    <property type="component" value="Unassembled WGS sequence"/>
</dbReference>
<dbReference type="AlphaFoldDB" id="A2EUH3"/>
<dbReference type="VEuPathDB" id="TrichDB:TVAG_031740"/>
<gene>
    <name evidence="1" type="ORF">TVAG_031740</name>
</gene>
<dbReference type="RefSeq" id="XP_001315898.1">
    <property type="nucleotide sequence ID" value="XM_001315863.1"/>
</dbReference>
<keyword evidence="2" id="KW-1185">Reference proteome</keyword>
<dbReference type="VEuPathDB" id="TrichDB:TVAGG3_0363490"/>
<reference evidence="1" key="2">
    <citation type="journal article" date="2007" name="Science">
        <title>Draft genome sequence of the sexually transmitted pathogen Trichomonas vaginalis.</title>
        <authorList>
            <person name="Carlton J.M."/>
            <person name="Hirt R.P."/>
            <person name="Silva J.C."/>
            <person name="Delcher A.L."/>
            <person name="Schatz M."/>
            <person name="Zhao Q."/>
            <person name="Wortman J.R."/>
            <person name="Bidwell S.L."/>
            <person name="Alsmark U.C.M."/>
            <person name="Besteiro S."/>
            <person name="Sicheritz-Ponten T."/>
            <person name="Noel C.J."/>
            <person name="Dacks J.B."/>
            <person name="Foster P.G."/>
            <person name="Simillion C."/>
            <person name="Van de Peer Y."/>
            <person name="Miranda-Saavedra D."/>
            <person name="Barton G.J."/>
            <person name="Westrop G.D."/>
            <person name="Mueller S."/>
            <person name="Dessi D."/>
            <person name="Fiori P.L."/>
            <person name="Ren Q."/>
            <person name="Paulsen I."/>
            <person name="Zhang H."/>
            <person name="Bastida-Corcuera F.D."/>
            <person name="Simoes-Barbosa A."/>
            <person name="Brown M.T."/>
            <person name="Hayes R.D."/>
            <person name="Mukherjee M."/>
            <person name="Okumura C.Y."/>
            <person name="Schneider R."/>
            <person name="Smith A.J."/>
            <person name="Vanacova S."/>
            <person name="Villalvazo M."/>
            <person name="Haas B.J."/>
            <person name="Pertea M."/>
            <person name="Feldblyum T.V."/>
            <person name="Utterback T.R."/>
            <person name="Shu C.L."/>
            <person name="Osoegawa K."/>
            <person name="de Jong P.J."/>
            <person name="Hrdy I."/>
            <person name="Horvathova L."/>
            <person name="Zubacova Z."/>
            <person name="Dolezal P."/>
            <person name="Malik S.B."/>
            <person name="Logsdon J.M. Jr."/>
            <person name="Henze K."/>
            <person name="Gupta A."/>
            <person name="Wang C.C."/>
            <person name="Dunne R.L."/>
            <person name="Upcroft J.A."/>
            <person name="Upcroft P."/>
            <person name="White O."/>
            <person name="Salzberg S.L."/>
            <person name="Tang P."/>
            <person name="Chiu C.-H."/>
            <person name="Lee Y.-S."/>
            <person name="Embley T.M."/>
            <person name="Coombs G.H."/>
            <person name="Mottram J.C."/>
            <person name="Tachezy J."/>
            <person name="Fraser-Liggett C.M."/>
            <person name="Johnson P.J."/>
        </authorList>
    </citation>
    <scope>NUCLEOTIDE SEQUENCE [LARGE SCALE GENOMIC DNA]</scope>
    <source>
        <strain evidence="1">G3</strain>
    </source>
</reference>
<name>A2EUH3_TRIV3</name>
<dbReference type="EMBL" id="DS113497">
    <property type="protein sequence ID" value="EAY03675.1"/>
    <property type="molecule type" value="Genomic_DNA"/>
</dbReference>